<keyword evidence="2" id="KW-1185">Reference proteome</keyword>
<name>A0ACD3BAB1_9AGAR</name>
<organism evidence="1 2">
    <name type="scientific">Pluteus cervinus</name>
    <dbReference type="NCBI Taxonomy" id="181527"/>
    <lineage>
        <taxon>Eukaryota</taxon>
        <taxon>Fungi</taxon>
        <taxon>Dikarya</taxon>
        <taxon>Basidiomycota</taxon>
        <taxon>Agaricomycotina</taxon>
        <taxon>Agaricomycetes</taxon>
        <taxon>Agaricomycetidae</taxon>
        <taxon>Agaricales</taxon>
        <taxon>Pluteineae</taxon>
        <taxon>Pluteaceae</taxon>
        <taxon>Pluteus</taxon>
    </lineage>
</organism>
<reference evidence="1 2" key="1">
    <citation type="journal article" date="2019" name="Nat. Ecol. Evol.">
        <title>Megaphylogeny resolves global patterns of mushroom evolution.</title>
        <authorList>
            <person name="Varga T."/>
            <person name="Krizsan K."/>
            <person name="Foldi C."/>
            <person name="Dima B."/>
            <person name="Sanchez-Garcia M."/>
            <person name="Sanchez-Ramirez S."/>
            <person name="Szollosi G.J."/>
            <person name="Szarkandi J.G."/>
            <person name="Papp V."/>
            <person name="Albert L."/>
            <person name="Andreopoulos W."/>
            <person name="Angelini C."/>
            <person name="Antonin V."/>
            <person name="Barry K.W."/>
            <person name="Bougher N.L."/>
            <person name="Buchanan P."/>
            <person name="Buyck B."/>
            <person name="Bense V."/>
            <person name="Catcheside P."/>
            <person name="Chovatia M."/>
            <person name="Cooper J."/>
            <person name="Damon W."/>
            <person name="Desjardin D."/>
            <person name="Finy P."/>
            <person name="Geml J."/>
            <person name="Haridas S."/>
            <person name="Hughes K."/>
            <person name="Justo A."/>
            <person name="Karasinski D."/>
            <person name="Kautmanova I."/>
            <person name="Kiss B."/>
            <person name="Kocsube S."/>
            <person name="Kotiranta H."/>
            <person name="LaButti K.M."/>
            <person name="Lechner B.E."/>
            <person name="Liimatainen K."/>
            <person name="Lipzen A."/>
            <person name="Lukacs Z."/>
            <person name="Mihaltcheva S."/>
            <person name="Morgado L.N."/>
            <person name="Niskanen T."/>
            <person name="Noordeloos M.E."/>
            <person name="Ohm R.A."/>
            <person name="Ortiz-Santana B."/>
            <person name="Ovrebo C."/>
            <person name="Racz N."/>
            <person name="Riley R."/>
            <person name="Savchenko A."/>
            <person name="Shiryaev A."/>
            <person name="Soop K."/>
            <person name="Spirin V."/>
            <person name="Szebenyi C."/>
            <person name="Tomsovsky M."/>
            <person name="Tulloss R.E."/>
            <person name="Uehling J."/>
            <person name="Grigoriev I.V."/>
            <person name="Vagvolgyi C."/>
            <person name="Papp T."/>
            <person name="Martin F.M."/>
            <person name="Miettinen O."/>
            <person name="Hibbett D.S."/>
            <person name="Nagy L.G."/>
        </authorList>
    </citation>
    <scope>NUCLEOTIDE SEQUENCE [LARGE SCALE GENOMIC DNA]</scope>
    <source>
        <strain evidence="1 2">NL-1719</strain>
    </source>
</reference>
<gene>
    <name evidence="1" type="ORF">BDN72DRAFT_915462</name>
</gene>
<dbReference type="Proteomes" id="UP000308600">
    <property type="component" value="Unassembled WGS sequence"/>
</dbReference>
<evidence type="ECO:0000313" key="2">
    <source>
        <dbReference type="Proteomes" id="UP000308600"/>
    </source>
</evidence>
<proteinExistence type="predicted"/>
<sequence>MIKGVTVTLTIRQLRTATLVITDFVPYLSQGLRLRALVLTKPPFLTKKPAIPNVFNIALWHGSTPPKELFNLPLKRLSIHTFSYGFEDQIQDIKKTDNEKYREWCSRITHIAWGSVTLTACQSLSALAFPNLTHFLFGDWSEDRRSIVNYVVGSFRHLEVLVILLGKTGSETKGSYVQDSLEGIVFEDIRVVVMRSFFVTDWVKGTKGEHDLWRVAEQTVKERRKPKVVSR</sequence>
<protein>
    <submittedName>
        <fullName evidence="1">Uncharacterized protein</fullName>
    </submittedName>
</protein>
<dbReference type="EMBL" id="ML208271">
    <property type="protein sequence ID" value="TFK73942.1"/>
    <property type="molecule type" value="Genomic_DNA"/>
</dbReference>
<accession>A0ACD3BAB1</accession>
<evidence type="ECO:0000313" key="1">
    <source>
        <dbReference type="EMBL" id="TFK73942.1"/>
    </source>
</evidence>